<evidence type="ECO:0000313" key="1">
    <source>
        <dbReference type="EMBL" id="TGK06320.1"/>
    </source>
</evidence>
<dbReference type="InterPro" id="IPR009387">
    <property type="entry name" value="HigB-2"/>
</dbReference>
<dbReference type="Pfam" id="PF06296">
    <property type="entry name" value="RelE"/>
    <property type="match status" value="1"/>
</dbReference>
<accession>A0A4R9G5U8</accession>
<organism evidence="1 2">
    <name type="scientific">Leptospira fletcheri</name>
    <dbReference type="NCBI Taxonomy" id="2484981"/>
    <lineage>
        <taxon>Bacteria</taxon>
        <taxon>Pseudomonadati</taxon>
        <taxon>Spirochaetota</taxon>
        <taxon>Spirochaetia</taxon>
        <taxon>Leptospirales</taxon>
        <taxon>Leptospiraceae</taxon>
        <taxon>Leptospira</taxon>
    </lineage>
</organism>
<dbReference type="RefSeq" id="WP_135769002.1">
    <property type="nucleotide sequence ID" value="NZ_RQET01000013.1"/>
</dbReference>
<evidence type="ECO:0008006" key="3">
    <source>
        <dbReference type="Google" id="ProtNLM"/>
    </source>
</evidence>
<keyword evidence="2" id="KW-1185">Reference proteome</keyword>
<gene>
    <name evidence="1" type="ORF">EHO60_14845</name>
</gene>
<proteinExistence type="predicted"/>
<comment type="caution">
    <text evidence="1">The sequence shown here is derived from an EMBL/GenBank/DDBJ whole genome shotgun (WGS) entry which is preliminary data.</text>
</comment>
<protein>
    <recommendedName>
        <fullName evidence="3">Type II toxin-antitoxin system RelE/ParE family toxin</fullName>
    </recommendedName>
</protein>
<dbReference type="AlphaFoldDB" id="A0A4R9G5U8"/>
<reference evidence="1" key="1">
    <citation type="journal article" date="2019" name="PLoS Negl. Trop. Dis.">
        <title>Revisiting the worldwide diversity of Leptospira species in the environment.</title>
        <authorList>
            <person name="Vincent A.T."/>
            <person name="Schiettekatte O."/>
            <person name="Bourhy P."/>
            <person name="Veyrier F.J."/>
            <person name="Picardeau M."/>
        </authorList>
    </citation>
    <scope>NUCLEOTIDE SEQUENCE [LARGE SCALE GENOMIC DNA]</scope>
    <source>
        <strain evidence="1">SSW15</strain>
    </source>
</reference>
<sequence length="108" mass="12316">MNYKVETTPNFEREFKRLVKKYPSLKKEIEDLGWDIEENPTQGKNLGQNCYKIRIPISSKGKGKSGGGRVISCVVFIAKTVFLLSIYDKAEKENITDSELEGFLKEIP</sequence>
<dbReference type="OrthoDB" id="197283at2"/>
<name>A0A4R9G5U8_9LEPT</name>
<dbReference type="EMBL" id="RQET01000013">
    <property type="protein sequence ID" value="TGK06320.1"/>
    <property type="molecule type" value="Genomic_DNA"/>
</dbReference>
<evidence type="ECO:0000313" key="2">
    <source>
        <dbReference type="Proteomes" id="UP000298458"/>
    </source>
</evidence>
<dbReference type="Proteomes" id="UP000298458">
    <property type="component" value="Unassembled WGS sequence"/>
</dbReference>